<dbReference type="SUPFAM" id="SSF52172">
    <property type="entry name" value="CheY-like"/>
    <property type="match status" value="1"/>
</dbReference>
<comment type="catalytic activity">
    <reaction evidence="4 5">
        <text>[protein]-L-glutamate 5-O-methyl ester + H2O = L-glutamyl-[protein] + methanol + H(+)</text>
        <dbReference type="Rhea" id="RHEA:23236"/>
        <dbReference type="Rhea" id="RHEA-COMP:10208"/>
        <dbReference type="Rhea" id="RHEA-COMP:10311"/>
        <dbReference type="ChEBI" id="CHEBI:15377"/>
        <dbReference type="ChEBI" id="CHEBI:15378"/>
        <dbReference type="ChEBI" id="CHEBI:17790"/>
        <dbReference type="ChEBI" id="CHEBI:29973"/>
        <dbReference type="ChEBI" id="CHEBI:82795"/>
        <dbReference type="EC" id="3.1.1.61"/>
    </reaction>
</comment>
<sequence length="372" mass="40259">MVKVLIVDDSQLIRNVLTEIVSSHPKMEVIGVAVDPYDAREKIKKLKPDVLTLDIEMPRMDGLTFLKNLMRLKPMPVVMISTLTLDGAEKTLDALEIGAVDYVAKPRVSILKGFSEIEDVIRNKIYAAAHVKMNALITDGTNLSVNKGNSFRGLDESDNPCGNSEVMPAKNVLDGISVSKKPCSVIAIGSSTGGTEALKKVLQSLSVNMPPIVVVQHMPSSFTDSFAKRLNKASKLTVVEFSENNMPLKKGYVYIANGAEHFKLALINKQLIGLRDDGEPVNLHKPAVDVLFDSVAEYVGSPAIGILLTGMGSDGAKGLLRMKQGGALTIAQDKESCVVWGMPRVAVEMDAVQYELPLKEIGAFLEAVCLKI</sequence>
<dbReference type="Pfam" id="PF00072">
    <property type="entry name" value="Response_reg"/>
    <property type="match status" value="1"/>
</dbReference>
<evidence type="ECO:0000256" key="4">
    <source>
        <dbReference type="ARBA" id="ARBA00048267"/>
    </source>
</evidence>
<dbReference type="Gene3D" id="3.40.50.180">
    <property type="entry name" value="Methylesterase CheB, C-terminal domain"/>
    <property type="match status" value="1"/>
</dbReference>
<dbReference type="InterPro" id="IPR000673">
    <property type="entry name" value="Sig_transdc_resp-reg_Me-estase"/>
</dbReference>
<dbReference type="CDD" id="cd16432">
    <property type="entry name" value="CheB_Rec"/>
    <property type="match status" value="1"/>
</dbReference>
<proteinExistence type="inferred from homology"/>
<dbReference type="GO" id="GO:0000156">
    <property type="term" value="F:phosphorelay response regulator activity"/>
    <property type="evidence" value="ECO:0007669"/>
    <property type="project" value="InterPro"/>
</dbReference>
<reference evidence="10 11" key="1">
    <citation type="journal article" date="2014" name="Int. J. Syst. Evol. Microbiol.">
        <title>Complete genome sequence of Corynebacterium casei LMG S-19264T (=DSM 44701T), isolated from a smear-ripened cheese.</title>
        <authorList>
            <consortium name="US DOE Joint Genome Institute (JGI-PGF)"/>
            <person name="Walter F."/>
            <person name="Albersmeier A."/>
            <person name="Kalinowski J."/>
            <person name="Ruckert C."/>
        </authorList>
    </citation>
    <scope>NUCLEOTIDE SEQUENCE [LARGE SCALE GENOMIC DNA]</scope>
    <source>
        <strain evidence="10 11">NBRC 110095</strain>
    </source>
</reference>
<dbReference type="EC" id="3.1.1.61" evidence="5"/>
<gene>
    <name evidence="10" type="primary">cheB1</name>
    <name evidence="5" type="synonym">cheB</name>
    <name evidence="10" type="ORF">GCM10007877_01160</name>
</gene>
<dbReference type="SMART" id="SM00448">
    <property type="entry name" value="REC"/>
    <property type="match status" value="1"/>
</dbReference>
<dbReference type="GO" id="GO:0050568">
    <property type="term" value="F:protein-glutamine glutaminase activity"/>
    <property type="evidence" value="ECO:0007669"/>
    <property type="project" value="UniProtKB-UniRule"/>
</dbReference>
<dbReference type="AlphaFoldDB" id="A0AA37T0E0"/>
<evidence type="ECO:0000256" key="3">
    <source>
        <dbReference type="ARBA" id="ARBA00022801"/>
    </source>
</evidence>
<protein>
    <recommendedName>
        <fullName evidence="5">Protein-glutamate methylesterase/protein-glutamine glutaminase</fullName>
        <ecNumber evidence="5">3.1.1.61</ecNumber>
        <ecNumber evidence="5">3.5.1.44</ecNumber>
    </recommendedName>
</protein>
<comment type="function">
    <text evidence="5">Involved in chemotaxis. Part of a chemotaxis signal transduction system that modulates chemotaxis in response to various stimuli. Catalyzes the demethylation of specific methylglutamate residues introduced into the chemoreceptors (methyl-accepting chemotaxis proteins or MCP) by CheR. Also mediates the irreversible deamidation of specific glutamine residues to glutamic acid.</text>
</comment>
<feature type="modified residue" description="4-aspartylphosphate" evidence="5 7">
    <location>
        <position position="54"/>
    </location>
</feature>
<accession>A0AA37T0E0</accession>
<keyword evidence="5 7" id="KW-0597">Phosphoprotein</keyword>
<dbReference type="GO" id="GO:0008984">
    <property type="term" value="F:protein-glutamate methylesterase activity"/>
    <property type="evidence" value="ECO:0007669"/>
    <property type="project" value="UniProtKB-UniRule"/>
</dbReference>
<dbReference type="Pfam" id="PF01339">
    <property type="entry name" value="CheB_methylest"/>
    <property type="match status" value="1"/>
</dbReference>
<dbReference type="InterPro" id="IPR011006">
    <property type="entry name" value="CheY-like_superfamily"/>
</dbReference>
<feature type="active site" evidence="5 6">
    <location>
        <position position="314"/>
    </location>
</feature>
<keyword evidence="3 5" id="KW-0378">Hydrolase</keyword>
<comment type="PTM">
    <text evidence="5">Phosphorylated by CheA. Phosphorylation of the N-terminal regulatory domain activates the methylesterase activity.</text>
</comment>
<dbReference type="Proteomes" id="UP001156870">
    <property type="component" value="Unassembled WGS sequence"/>
</dbReference>
<dbReference type="PANTHER" id="PTHR42872">
    <property type="entry name" value="PROTEIN-GLUTAMATE METHYLESTERASE/PROTEIN-GLUTAMINE GLUTAMINASE"/>
    <property type="match status" value="1"/>
</dbReference>
<dbReference type="PANTHER" id="PTHR42872:SF6">
    <property type="entry name" value="PROTEIN-GLUTAMATE METHYLESTERASE_PROTEIN-GLUTAMINE GLUTAMINASE"/>
    <property type="match status" value="1"/>
</dbReference>
<keyword evidence="2 5" id="KW-0145">Chemotaxis</keyword>
<dbReference type="NCBIfam" id="NF001965">
    <property type="entry name" value="PRK00742.1"/>
    <property type="match status" value="1"/>
</dbReference>
<dbReference type="NCBIfam" id="NF009206">
    <property type="entry name" value="PRK12555.1"/>
    <property type="match status" value="1"/>
</dbReference>
<evidence type="ECO:0000256" key="2">
    <source>
        <dbReference type="ARBA" id="ARBA00022500"/>
    </source>
</evidence>
<dbReference type="Gene3D" id="3.40.50.2300">
    <property type="match status" value="1"/>
</dbReference>
<comment type="caution">
    <text evidence="10">The sequence shown here is derived from an EMBL/GenBank/DDBJ whole genome shotgun (WGS) entry which is preliminary data.</text>
</comment>
<evidence type="ECO:0000259" key="9">
    <source>
        <dbReference type="PROSITE" id="PS50122"/>
    </source>
</evidence>
<evidence type="ECO:0000256" key="6">
    <source>
        <dbReference type="PROSITE-ProRule" id="PRU00050"/>
    </source>
</evidence>
<feature type="active site" evidence="5 6">
    <location>
        <position position="191"/>
    </location>
</feature>
<organism evidence="10 11">
    <name type="scientific">Marinibactrum halimedae</name>
    <dbReference type="NCBI Taxonomy" id="1444977"/>
    <lineage>
        <taxon>Bacteria</taxon>
        <taxon>Pseudomonadati</taxon>
        <taxon>Pseudomonadota</taxon>
        <taxon>Gammaproteobacteria</taxon>
        <taxon>Cellvibrionales</taxon>
        <taxon>Cellvibrionaceae</taxon>
        <taxon>Marinibactrum</taxon>
    </lineage>
</organism>
<dbReference type="InterPro" id="IPR001789">
    <property type="entry name" value="Sig_transdc_resp-reg_receiver"/>
</dbReference>
<comment type="domain">
    <text evidence="5">Contains a C-terminal catalytic domain, and an N-terminal region which modulates catalytic activity.</text>
</comment>
<dbReference type="PROSITE" id="PS50122">
    <property type="entry name" value="CHEB"/>
    <property type="match status" value="1"/>
</dbReference>
<feature type="active site" evidence="5 6">
    <location>
        <position position="217"/>
    </location>
</feature>
<feature type="domain" description="CheB-type methylesterase" evidence="9">
    <location>
        <begin position="182"/>
        <end position="365"/>
    </location>
</feature>
<comment type="catalytic activity">
    <reaction evidence="5">
        <text>L-glutaminyl-[protein] + H2O = L-glutamyl-[protein] + NH4(+)</text>
        <dbReference type="Rhea" id="RHEA:16441"/>
        <dbReference type="Rhea" id="RHEA-COMP:10207"/>
        <dbReference type="Rhea" id="RHEA-COMP:10208"/>
        <dbReference type="ChEBI" id="CHEBI:15377"/>
        <dbReference type="ChEBI" id="CHEBI:28938"/>
        <dbReference type="ChEBI" id="CHEBI:29973"/>
        <dbReference type="ChEBI" id="CHEBI:30011"/>
        <dbReference type="EC" id="3.5.1.44"/>
    </reaction>
</comment>
<keyword evidence="11" id="KW-1185">Reference proteome</keyword>
<dbReference type="CDD" id="cd17541">
    <property type="entry name" value="REC_CheB-like"/>
    <property type="match status" value="1"/>
</dbReference>
<dbReference type="InterPro" id="IPR008248">
    <property type="entry name" value="CheB-like"/>
</dbReference>
<keyword evidence="1 5" id="KW-0963">Cytoplasm</keyword>
<comment type="similarity">
    <text evidence="5">Belongs to the CheB family.</text>
</comment>
<dbReference type="PROSITE" id="PS50110">
    <property type="entry name" value="RESPONSE_REGULATORY"/>
    <property type="match status" value="1"/>
</dbReference>
<evidence type="ECO:0000256" key="7">
    <source>
        <dbReference type="PROSITE-ProRule" id="PRU00169"/>
    </source>
</evidence>
<evidence type="ECO:0000256" key="5">
    <source>
        <dbReference type="HAMAP-Rule" id="MF_00099"/>
    </source>
</evidence>
<evidence type="ECO:0000256" key="1">
    <source>
        <dbReference type="ARBA" id="ARBA00022490"/>
    </source>
</evidence>
<comment type="subcellular location">
    <subcellularLocation>
        <location evidence="5">Cytoplasm</location>
    </subcellularLocation>
</comment>
<dbReference type="EC" id="3.5.1.44" evidence="5"/>
<dbReference type="EMBL" id="BSPD01000002">
    <property type="protein sequence ID" value="GLS24405.1"/>
    <property type="molecule type" value="Genomic_DNA"/>
</dbReference>
<evidence type="ECO:0000259" key="8">
    <source>
        <dbReference type="PROSITE" id="PS50110"/>
    </source>
</evidence>
<dbReference type="PIRSF" id="PIRSF000876">
    <property type="entry name" value="RR_chemtxs_CheB"/>
    <property type="match status" value="1"/>
</dbReference>
<feature type="domain" description="Response regulatory" evidence="8">
    <location>
        <begin position="3"/>
        <end position="120"/>
    </location>
</feature>
<dbReference type="GO" id="GO:0006935">
    <property type="term" value="P:chemotaxis"/>
    <property type="evidence" value="ECO:0007669"/>
    <property type="project" value="UniProtKB-UniRule"/>
</dbReference>
<evidence type="ECO:0000313" key="10">
    <source>
        <dbReference type="EMBL" id="GLS24405.1"/>
    </source>
</evidence>
<name>A0AA37T0E0_9GAMM</name>
<dbReference type="GO" id="GO:0005737">
    <property type="term" value="C:cytoplasm"/>
    <property type="evidence" value="ECO:0007669"/>
    <property type="project" value="UniProtKB-SubCell"/>
</dbReference>
<dbReference type="HAMAP" id="MF_00099">
    <property type="entry name" value="CheB_chemtxs"/>
    <property type="match status" value="1"/>
</dbReference>
<dbReference type="InterPro" id="IPR035909">
    <property type="entry name" value="CheB_C"/>
</dbReference>
<dbReference type="SUPFAM" id="SSF52738">
    <property type="entry name" value="Methylesterase CheB, C-terminal domain"/>
    <property type="match status" value="1"/>
</dbReference>
<evidence type="ECO:0000313" key="11">
    <source>
        <dbReference type="Proteomes" id="UP001156870"/>
    </source>
</evidence>